<feature type="region of interest" description="Disordered" evidence="1">
    <location>
        <begin position="53"/>
        <end position="85"/>
    </location>
</feature>
<proteinExistence type="predicted"/>
<reference evidence="2" key="1">
    <citation type="submission" date="2020-03" db="EMBL/GenBank/DDBJ databases">
        <authorList>
            <person name="Guo F."/>
        </authorList>
    </citation>
    <scope>NUCLEOTIDE SEQUENCE</scope>
    <source>
        <strain evidence="2">JCM 30134</strain>
    </source>
</reference>
<dbReference type="AlphaFoldDB" id="A0A9E5MQC7"/>
<dbReference type="Proteomes" id="UP000787472">
    <property type="component" value="Unassembled WGS sequence"/>
</dbReference>
<accession>A0A9E5MQC7</accession>
<keyword evidence="3" id="KW-1185">Reference proteome</keyword>
<dbReference type="EMBL" id="JAAONZ010000031">
    <property type="protein sequence ID" value="NHO68410.1"/>
    <property type="molecule type" value="Genomic_DNA"/>
</dbReference>
<sequence length="180" mass="20259">MMLRLPVVDKVICKLSWGSGGNGGLAVFDKTNSTVRHMEKSKREVSQLSSLVAISDPPNPPNPPLKGIARDGDSSQFEPNPPNPPIYRNVGNTDRICLIKNWPTQLCIQDFYVYGLELLRDDIGHLRKYLPSESGRRLEALGCYINHWLVAMDSESEEHKKQNVGRRAANLWLLKFFGTV</sequence>
<name>A0A9E5MQC7_9GAMM</name>
<evidence type="ECO:0000256" key="1">
    <source>
        <dbReference type="SAM" id="MobiDB-lite"/>
    </source>
</evidence>
<comment type="caution">
    <text evidence="2">The sequence shown here is derived from an EMBL/GenBank/DDBJ whole genome shotgun (WGS) entry which is preliminary data.</text>
</comment>
<protein>
    <submittedName>
        <fullName evidence="2">Uncharacterized protein</fullName>
    </submittedName>
</protein>
<organism evidence="2 3">
    <name type="scientific">Pseudomaricurvus hydrocarbonicus</name>
    <dbReference type="NCBI Taxonomy" id="1470433"/>
    <lineage>
        <taxon>Bacteria</taxon>
        <taxon>Pseudomonadati</taxon>
        <taxon>Pseudomonadota</taxon>
        <taxon>Gammaproteobacteria</taxon>
        <taxon>Cellvibrionales</taxon>
        <taxon>Cellvibrionaceae</taxon>
        <taxon>Pseudomaricurvus</taxon>
    </lineage>
</organism>
<gene>
    <name evidence="2" type="ORF">G8770_22890</name>
</gene>
<evidence type="ECO:0000313" key="3">
    <source>
        <dbReference type="Proteomes" id="UP000787472"/>
    </source>
</evidence>
<evidence type="ECO:0000313" key="2">
    <source>
        <dbReference type="EMBL" id="NHO68410.1"/>
    </source>
</evidence>
<dbReference type="RefSeq" id="WP_167192376.1">
    <property type="nucleotide sequence ID" value="NZ_JAAONZ010000031.1"/>
</dbReference>